<proteinExistence type="predicted"/>
<gene>
    <name evidence="1" type="ORF">NQ176_g4105</name>
</gene>
<name>A0ACC1NGD9_9HYPO</name>
<organism evidence="1 2">
    <name type="scientific">Zarea fungicola</name>
    <dbReference type="NCBI Taxonomy" id="93591"/>
    <lineage>
        <taxon>Eukaryota</taxon>
        <taxon>Fungi</taxon>
        <taxon>Dikarya</taxon>
        <taxon>Ascomycota</taxon>
        <taxon>Pezizomycotina</taxon>
        <taxon>Sordariomycetes</taxon>
        <taxon>Hypocreomycetidae</taxon>
        <taxon>Hypocreales</taxon>
        <taxon>Cordycipitaceae</taxon>
        <taxon>Zarea</taxon>
    </lineage>
</organism>
<dbReference type="Proteomes" id="UP001143910">
    <property type="component" value="Unassembled WGS sequence"/>
</dbReference>
<dbReference type="EMBL" id="JANJQO010000426">
    <property type="protein sequence ID" value="KAJ2977911.1"/>
    <property type="molecule type" value="Genomic_DNA"/>
</dbReference>
<comment type="caution">
    <text evidence="1">The sequence shown here is derived from an EMBL/GenBank/DDBJ whole genome shotgun (WGS) entry which is preliminary data.</text>
</comment>
<protein>
    <submittedName>
        <fullName evidence="1">Uncharacterized protein</fullName>
    </submittedName>
</protein>
<accession>A0ACC1NGD9</accession>
<sequence>MAFPDEAFVAHGGCACRAIRYRVSVPSLNERAYMPFLPPGAESDESRLPLSLVCHCDSCREKSGQLAAYGVACEKKHVELSILPKSQIGSEPRDDDHRRWLSATELLHGSNDLGELCLTIYRSSPRRNKMFCPNCGVSFAHISDRDAIPKEWGWPEMMAIMLPTIDRTVLEKDWWRPSRAMWTAVGIPWIRDHVKKEASDLEEHPLAFRDKIIGDDITADLEMFAAIGEPIDLKITK</sequence>
<reference evidence="1" key="1">
    <citation type="submission" date="2022-08" db="EMBL/GenBank/DDBJ databases">
        <title>Genome Sequence of Lecanicillium fungicola.</title>
        <authorList>
            <person name="Buettner E."/>
        </authorList>
    </citation>
    <scope>NUCLEOTIDE SEQUENCE</scope>
    <source>
        <strain evidence="1">Babe33</strain>
    </source>
</reference>
<evidence type="ECO:0000313" key="1">
    <source>
        <dbReference type="EMBL" id="KAJ2977911.1"/>
    </source>
</evidence>
<evidence type="ECO:0000313" key="2">
    <source>
        <dbReference type="Proteomes" id="UP001143910"/>
    </source>
</evidence>
<keyword evidence="2" id="KW-1185">Reference proteome</keyword>